<keyword evidence="3" id="KW-1185">Reference proteome</keyword>
<reference evidence="2 3" key="1">
    <citation type="journal article" date="2014" name="Int. J. Syst. Evol. Microbiol.">
        <title>Complete genome sequence of Corynebacterium casei LMG S-19264T (=DSM 44701T), isolated from a smear-ripened cheese.</title>
        <authorList>
            <consortium name="US DOE Joint Genome Institute (JGI-PGF)"/>
            <person name="Walter F."/>
            <person name="Albersmeier A."/>
            <person name="Kalinowski J."/>
            <person name="Ruckert C."/>
        </authorList>
    </citation>
    <scope>NUCLEOTIDE SEQUENCE [LARGE SCALE GENOMIC DNA]</scope>
    <source>
        <strain evidence="2 3">CGMCC 1.15286</strain>
    </source>
</reference>
<proteinExistence type="predicted"/>
<feature type="chain" id="PRO_5038469061" description="Lipoprotein SmpA/OmlA domain-containing protein" evidence="1">
    <location>
        <begin position="23"/>
        <end position="107"/>
    </location>
</feature>
<protein>
    <recommendedName>
        <fullName evidence="4">Lipoprotein SmpA/OmlA domain-containing protein</fullName>
    </recommendedName>
</protein>
<keyword evidence="1" id="KW-0732">Signal</keyword>
<name>A0A917GR07_9BACL</name>
<dbReference type="PROSITE" id="PS51257">
    <property type="entry name" value="PROKAR_LIPOPROTEIN"/>
    <property type="match status" value="1"/>
</dbReference>
<evidence type="ECO:0000313" key="2">
    <source>
        <dbReference type="EMBL" id="GGG54646.1"/>
    </source>
</evidence>
<evidence type="ECO:0008006" key="4">
    <source>
        <dbReference type="Google" id="ProtNLM"/>
    </source>
</evidence>
<comment type="caution">
    <text evidence="2">The sequence shown here is derived from an EMBL/GenBank/DDBJ whole genome shotgun (WGS) entry which is preliminary data.</text>
</comment>
<feature type="signal peptide" evidence="1">
    <location>
        <begin position="1"/>
        <end position="22"/>
    </location>
</feature>
<evidence type="ECO:0000313" key="3">
    <source>
        <dbReference type="Proteomes" id="UP000600247"/>
    </source>
</evidence>
<dbReference type="AlphaFoldDB" id="A0A917GR07"/>
<organism evidence="2 3">
    <name type="scientific">Paenibacillus radicis</name>
    <name type="common">ex Gao et al. 2016</name>
    <dbReference type="NCBI Taxonomy" id="1737354"/>
    <lineage>
        <taxon>Bacteria</taxon>
        <taxon>Bacillati</taxon>
        <taxon>Bacillota</taxon>
        <taxon>Bacilli</taxon>
        <taxon>Bacillales</taxon>
        <taxon>Paenibacillaceae</taxon>
        <taxon>Paenibacillus</taxon>
    </lineage>
</organism>
<dbReference type="EMBL" id="BMHY01000001">
    <property type="protein sequence ID" value="GGG54646.1"/>
    <property type="molecule type" value="Genomic_DNA"/>
</dbReference>
<dbReference type="Proteomes" id="UP000600247">
    <property type="component" value="Unassembled WGS sequence"/>
</dbReference>
<evidence type="ECO:0000256" key="1">
    <source>
        <dbReference type="SAM" id="SignalP"/>
    </source>
</evidence>
<sequence>MRKTVIALLGLLLLCACQSQFTADSWASDREKRSEMLSDLLNKNNNLVGKTENEIIALMGKPEEKLDEPSSQYVYYLGRAGLGVDDSLLVLQFDENWKVESHKIRYD</sequence>
<gene>
    <name evidence="2" type="ORF">GCM10010918_04400</name>
</gene>
<accession>A0A917GR07</accession>
<dbReference type="RefSeq" id="WP_188887293.1">
    <property type="nucleotide sequence ID" value="NZ_BMHY01000001.1"/>
</dbReference>